<evidence type="ECO:0000313" key="3">
    <source>
        <dbReference type="Proteomes" id="UP000094385"/>
    </source>
</evidence>
<gene>
    <name evidence="2" type="ORF">LIPSTDRAFT_64101</name>
</gene>
<sequence>MNPSKKALVYAILTCCAIATVSSYDIFYYADNECQVPLDLACYAISPDVCCTVPVADSVWFNCNPDDVWWVYWGGDCTYDYGGDVGPTCFNSESMGVTGARYSTSPYKLRARDSGTENATTPGSERKKTVKTAAGLRFNATH</sequence>
<evidence type="ECO:0000313" key="2">
    <source>
        <dbReference type="EMBL" id="ODQ71878.1"/>
    </source>
</evidence>
<protein>
    <submittedName>
        <fullName evidence="2">Uncharacterized protein</fullName>
    </submittedName>
</protein>
<keyword evidence="1" id="KW-0732">Signal</keyword>
<feature type="chain" id="PRO_5009134062" evidence="1">
    <location>
        <begin position="24"/>
        <end position="142"/>
    </location>
</feature>
<keyword evidence="3" id="KW-1185">Reference proteome</keyword>
<proteinExistence type="predicted"/>
<dbReference type="OrthoDB" id="10345819at2759"/>
<dbReference type="EMBL" id="KV454296">
    <property type="protein sequence ID" value="ODQ71878.1"/>
    <property type="molecule type" value="Genomic_DNA"/>
</dbReference>
<accession>A0A1E3Q2T5</accession>
<reference evidence="2 3" key="1">
    <citation type="journal article" date="2016" name="Proc. Natl. Acad. Sci. U.S.A.">
        <title>Comparative genomics of biotechnologically important yeasts.</title>
        <authorList>
            <person name="Riley R."/>
            <person name="Haridas S."/>
            <person name="Wolfe K.H."/>
            <person name="Lopes M.R."/>
            <person name="Hittinger C.T."/>
            <person name="Goeker M."/>
            <person name="Salamov A.A."/>
            <person name="Wisecaver J.H."/>
            <person name="Long T.M."/>
            <person name="Calvey C.H."/>
            <person name="Aerts A.L."/>
            <person name="Barry K.W."/>
            <person name="Choi C."/>
            <person name="Clum A."/>
            <person name="Coughlan A.Y."/>
            <person name="Deshpande S."/>
            <person name="Douglass A.P."/>
            <person name="Hanson S.J."/>
            <person name="Klenk H.-P."/>
            <person name="LaButti K.M."/>
            <person name="Lapidus A."/>
            <person name="Lindquist E.A."/>
            <person name="Lipzen A.M."/>
            <person name="Meier-Kolthoff J.P."/>
            <person name="Ohm R.A."/>
            <person name="Otillar R.P."/>
            <person name="Pangilinan J.L."/>
            <person name="Peng Y."/>
            <person name="Rokas A."/>
            <person name="Rosa C.A."/>
            <person name="Scheuner C."/>
            <person name="Sibirny A.A."/>
            <person name="Slot J.C."/>
            <person name="Stielow J.B."/>
            <person name="Sun H."/>
            <person name="Kurtzman C.P."/>
            <person name="Blackwell M."/>
            <person name="Grigoriev I.V."/>
            <person name="Jeffries T.W."/>
        </authorList>
    </citation>
    <scope>NUCLEOTIDE SEQUENCE [LARGE SCALE GENOMIC DNA]</scope>
    <source>
        <strain evidence="2 3">NRRL Y-11557</strain>
    </source>
</reference>
<evidence type="ECO:0000256" key="1">
    <source>
        <dbReference type="SAM" id="SignalP"/>
    </source>
</evidence>
<feature type="signal peptide" evidence="1">
    <location>
        <begin position="1"/>
        <end position="23"/>
    </location>
</feature>
<dbReference type="Proteomes" id="UP000094385">
    <property type="component" value="Unassembled WGS sequence"/>
</dbReference>
<dbReference type="AlphaFoldDB" id="A0A1E3Q2T5"/>
<organism evidence="2 3">
    <name type="scientific">Lipomyces starkeyi NRRL Y-11557</name>
    <dbReference type="NCBI Taxonomy" id="675824"/>
    <lineage>
        <taxon>Eukaryota</taxon>
        <taxon>Fungi</taxon>
        <taxon>Dikarya</taxon>
        <taxon>Ascomycota</taxon>
        <taxon>Saccharomycotina</taxon>
        <taxon>Lipomycetes</taxon>
        <taxon>Lipomycetales</taxon>
        <taxon>Lipomycetaceae</taxon>
        <taxon>Lipomyces</taxon>
    </lineage>
</organism>
<name>A0A1E3Q2T5_LIPST</name>